<feature type="domain" description="EAL" evidence="1">
    <location>
        <begin position="26"/>
        <end position="188"/>
    </location>
</feature>
<name>A0A7L5BP81_9HYPH</name>
<gene>
    <name evidence="2" type="ORF">G3A56_23130</name>
</gene>
<dbReference type="InterPro" id="IPR001633">
    <property type="entry name" value="EAL_dom"/>
</dbReference>
<dbReference type="PROSITE" id="PS50883">
    <property type="entry name" value="EAL"/>
    <property type="match status" value="1"/>
</dbReference>
<dbReference type="AlphaFoldDB" id="A0A7L5BP81"/>
<organism evidence="2 3">
    <name type="scientific">Rhizobium oryzihabitans</name>
    <dbReference type="NCBI Taxonomy" id="2267833"/>
    <lineage>
        <taxon>Bacteria</taxon>
        <taxon>Pseudomonadati</taxon>
        <taxon>Pseudomonadota</taxon>
        <taxon>Alphaproteobacteria</taxon>
        <taxon>Hyphomicrobiales</taxon>
        <taxon>Rhizobiaceae</taxon>
        <taxon>Rhizobium/Agrobacterium group</taxon>
        <taxon>Rhizobium</taxon>
    </lineage>
</organism>
<evidence type="ECO:0000313" key="2">
    <source>
        <dbReference type="EMBL" id="QIB40724.1"/>
    </source>
</evidence>
<dbReference type="EMBL" id="CP048635">
    <property type="protein sequence ID" value="QIB40724.1"/>
    <property type="molecule type" value="Genomic_DNA"/>
</dbReference>
<dbReference type="Proteomes" id="UP000464865">
    <property type="component" value="Chromosome M15-12"/>
</dbReference>
<dbReference type="RefSeq" id="WP_164056837.1">
    <property type="nucleotide sequence ID" value="NZ_CP048635.1"/>
</dbReference>
<accession>A0A7L5BP81</accession>
<dbReference type="Gene3D" id="3.20.20.450">
    <property type="entry name" value="EAL domain"/>
    <property type="match status" value="1"/>
</dbReference>
<dbReference type="SUPFAM" id="SSF141868">
    <property type="entry name" value="EAL domain-like"/>
    <property type="match status" value="1"/>
</dbReference>
<evidence type="ECO:0000259" key="1">
    <source>
        <dbReference type="PROSITE" id="PS50883"/>
    </source>
</evidence>
<dbReference type="Pfam" id="PF00563">
    <property type="entry name" value="EAL"/>
    <property type="match status" value="1"/>
</dbReference>
<dbReference type="InterPro" id="IPR035919">
    <property type="entry name" value="EAL_sf"/>
</dbReference>
<reference evidence="2 3" key="1">
    <citation type="submission" date="2020-02" db="EMBL/GenBank/DDBJ databases">
        <title>Plant-Promoting Endophytic Bacterium Rhizobium oryzihabitans sp. nov., Isolated from the Root of Rice.</title>
        <authorList>
            <person name="zhao J."/>
            <person name="Zhang G."/>
        </authorList>
    </citation>
    <scope>NUCLEOTIDE SEQUENCE [LARGE SCALE GENOMIC DNA]</scope>
    <source>
        <strain evidence="2 3">M15</strain>
    </source>
</reference>
<keyword evidence="3" id="KW-1185">Reference proteome</keyword>
<proteinExistence type="predicted"/>
<protein>
    <submittedName>
        <fullName evidence="2">EAL domain-containing protein</fullName>
    </submittedName>
</protein>
<dbReference type="KEGG" id="roy:G3A56_23130"/>
<evidence type="ECO:0000313" key="3">
    <source>
        <dbReference type="Proteomes" id="UP000464865"/>
    </source>
</evidence>
<sequence length="188" mass="21317">MNKTQCFPGFDHKYWVPACFEQYRSDMEIAVVLYDALSSNRVDLMEYPLNAVESNARCPYHRIQLKSIRCGTKVIATENIPSVLERLRLTRAYDRYLVHATIDRLKTRPDTKLGCEVSALSAVDDIWWTSVRDELTRNPSIAGRLVIEIREASDPESRLQMTGFILAMQKLGCGVSFSGYGSGTACQR</sequence>